<evidence type="ECO:0000256" key="3">
    <source>
        <dbReference type="ARBA" id="ARBA00022737"/>
    </source>
</evidence>
<evidence type="ECO:0000313" key="10">
    <source>
        <dbReference type="Proteomes" id="UP000077521"/>
    </source>
</evidence>
<sequence length="1068" mass="115097">MAKRKPVQARSIQRPFVCEEPGCHRCFTRFDHLQRHALVHDEGAVKLPCPDCGKTFLRHDMLVRHQRSVHEPNNKGKRQSASRMAEEHGPTKKSKSVPPQASSSTSSLSSFDPSSSSFQIPPLTGMSSGQGSSAMRPALDQSSATPWRETNSHKSSEDVSPASEKSWSSSILSQNGSQFLWSSASAPPSATFPMLNHGRTAQPQQPSALLGSTHFVMPPAPTSSSSTMQGDVNNRLPPYLGSLPNFGMPRDSVPFHPSTALHSRGSATFSEGFFDPSLGEVDIGSGSVSSASSIFAHQAYKMMPPAFGPRPPSSSVGGDNPAHVGFTSGTPTIPTQLSRLVIPDLGWSGNWHPAGQSGDAVQQSTANASSMSMGSSYGAGIGPFTPVVPSSAAEASFNGLLQPSNVVLPQHAWLFDRAEESPRESDTGQNGTVGGIHGLGAIPPKLVGGEAGSWVPLASAEPAFVLDETFAQPQGEPEPAQDGSQGLDEGGSETKVQAWFITHLPSVQGNPHFEVCDATRERLLDFLRAVPNLLNSTIFSSNHLAIFLSLFFDKWNRIVPMLHEGTFYPGEVSPALLAACIVMGSYFAEPLAAADLGQKIAAKLWAAIVSLDIFDPQTITLEILQALVLLDAYGTFCGDRRSHEMADCFHPMIVTFARRNAIFDSKAPPDLDEEASVDIEGAWRQWVSHEEKIRIAHTIFMLDIQHATLFRHKPSLAALQRTLSLPAETAEWEQETAQGWRECRRSRRAQQPQSALKLESNGEMVEEPIPAKRSDGRLRFGAALKMCFTEGLASTAAAAVITPEPSPSPGTSGLEDPFIRLLLFLGLTGLAYDLNHHSGFLFDQTSSSSGLLTLKQKVCEAMKTWTLKDQDLDLADPGSALAISMHIAGKLTIHADIITIQVACDVNPVLGQYVSAATLAGSRAAVEEWAWKPEARLAALTALQGLSLLFQDVDPALATGSIPAPAFGIDDALLRNRVAYLCCMVLFAFTRAHRPAGERLTLMGSEAAQAAISFFRDASSWTEQTFDVGEVHKYLGCILQIVEHRLAAARWELSREASATLRRLLTQS</sequence>
<dbReference type="PROSITE" id="PS00028">
    <property type="entry name" value="ZINC_FINGER_C2H2_1"/>
    <property type="match status" value="2"/>
</dbReference>
<dbReference type="PANTHER" id="PTHR40626">
    <property type="entry name" value="MIP31509P"/>
    <property type="match status" value="1"/>
</dbReference>
<keyword evidence="5" id="KW-0862">Zinc</keyword>
<protein>
    <recommendedName>
        <fullName evidence="8">C2H2-type domain-containing protein</fullName>
    </recommendedName>
</protein>
<dbReference type="GO" id="GO:0005634">
    <property type="term" value="C:nucleus"/>
    <property type="evidence" value="ECO:0007669"/>
    <property type="project" value="UniProtKB-SubCell"/>
</dbReference>
<dbReference type="GO" id="GO:0006351">
    <property type="term" value="P:DNA-templated transcription"/>
    <property type="evidence" value="ECO:0007669"/>
    <property type="project" value="InterPro"/>
</dbReference>
<dbReference type="GO" id="GO:0008270">
    <property type="term" value="F:zinc ion binding"/>
    <property type="evidence" value="ECO:0007669"/>
    <property type="project" value="UniProtKB-KW"/>
</dbReference>
<feature type="compositionally biased region" description="Basic and acidic residues" evidence="7">
    <location>
        <begin position="64"/>
        <end position="74"/>
    </location>
</feature>
<feature type="compositionally biased region" description="Polar residues" evidence="7">
    <location>
        <begin position="140"/>
        <end position="149"/>
    </location>
</feature>
<dbReference type="InterPro" id="IPR036236">
    <property type="entry name" value="Znf_C2H2_sf"/>
</dbReference>
<accession>A0A177TFY8</accession>
<organism evidence="9 10">
    <name type="scientific">Tilletia indica</name>
    <dbReference type="NCBI Taxonomy" id="43049"/>
    <lineage>
        <taxon>Eukaryota</taxon>
        <taxon>Fungi</taxon>
        <taxon>Dikarya</taxon>
        <taxon>Basidiomycota</taxon>
        <taxon>Ustilaginomycotina</taxon>
        <taxon>Exobasidiomycetes</taxon>
        <taxon>Tilletiales</taxon>
        <taxon>Tilletiaceae</taxon>
        <taxon>Tilletia</taxon>
    </lineage>
</organism>
<name>A0A177TFY8_9BASI</name>
<feature type="region of interest" description="Disordered" evidence="7">
    <location>
        <begin position="211"/>
        <end position="232"/>
    </location>
</feature>
<feature type="compositionally biased region" description="Low complexity" evidence="7">
    <location>
        <begin position="96"/>
        <end position="117"/>
    </location>
</feature>
<feature type="domain" description="C2H2-type" evidence="8">
    <location>
        <begin position="16"/>
        <end position="40"/>
    </location>
</feature>
<dbReference type="GO" id="GO:0000785">
    <property type="term" value="C:chromatin"/>
    <property type="evidence" value="ECO:0007669"/>
    <property type="project" value="TreeGrafter"/>
</dbReference>
<feature type="domain" description="C2H2-type" evidence="8">
    <location>
        <begin position="47"/>
        <end position="75"/>
    </location>
</feature>
<evidence type="ECO:0000256" key="2">
    <source>
        <dbReference type="ARBA" id="ARBA00022723"/>
    </source>
</evidence>
<keyword evidence="6" id="KW-0539">Nucleus</keyword>
<keyword evidence="10" id="KW-1185">Reference proteome</keyword>
<dbReference type="SUPFAM" id="SSF57667">
    <property type="entry name" value="beta-beta-alpha zinc fingers"/>
    <property type="match status" value="1"/>
</dbReference>
<evidence type="ECO:0000256" key="6">
    <source>
        <dbReference type="ARBA" id="ARBA00023242"/>
    </source>
</evidence>
<dbReference type="EMBL" id="LWDF02000381">
    <property type="protein sequence ID" value="KAE8249555.1"/>
    <property type="molecule type" value="Genomic_DNA"/>
</dbReference>
<comment type="subcellular location">
    <subcellularLocation>
        <location evidence="1">Nucleus</location>
    </subcellularLocation>
</comment>
<evidence type="ECO:0000256" key="1">
    <source>
        <dbReference type="ARBA" id="ARBA00004123"/>
    </source>
</evidence>
<feature type="region of interest" description="Disordered" evidence="7">
    <location>
        <begin position="745"/>
        <end position="764"/>
    </location>
</feature>
<evidence type="ECO:0000313" key="9">
    <source>
        <dbReference type="EMBL" id="KAE8249555.1"/>
    </source>
</evidence>
<dbReference type="Proteomes" id="UP000077521">
    <property type="component" value="Unassembled WGS sequence"/>
</dbReference>
<dbReference type="InterPro" id="IPR013087">
    <property type="entry name" value="Znf_C2H2_type"/>
</dbReference>
<keyword evidence="3" id="KW-0677">Repeat</keyword>
<dbReference type="PROSITE" id="PS50157">
    <property type="entry name" value="ZINC_FINGER_C2H2_2"/>
    <property type="match status" value="2"/>
</dbReference>
<keyword evidence="2" id="KW-0479">Metal-binding</keyword>
<evidence type="ECO:0000259" key="8">
    <source>
        <dbReference type="PROSITE" id="PS50157"/>
    </source>
</evidence>
<evidence type="ECO:0000256" key="7">
    <source>
        <dbReference type="SAM" id="MobiDB-lite"/>
    </source>
</evidence>
<dbReference type="SMART" id="SM00355">
    <property type="entry name" value="ZnF_C2H2"/>
    <property type="match status" value="2"/>
</dbReference>
<evidence type="ECO:0000256" key="4">
    <source>
        <dbReference type="ARBA" id="ARBA00022771"/>
    </source>
</evidence>
<dbReference type="CDD" id="cd12148">
    <property type="entry name" value="fungal_TF_MHR"/>
    <property type="match status" value="1"/>
</dbReference>
<comment type="caution">
    <text evidence="9">The sequence shown here is derived from an EMBL/GenBank/DDBJ whole genome shotgun (WGS) entry which is preliminary data.</text>
</comment>
<dbReference type="Gene3D" id="3.30.160.60">
    <property type="entry name" value="Classic Zinc Finger"/>
    <property type="match status" value="2"/>
</dbReference>
<dbReference type="InterPro" id="IPR007219">
    <property type="entry name" value="XnlR_reg_dom"/>
</dbReference>
<dbReference type="GO" id="GO:0000978">
    <property type="term" value="F:RNA polymerase II cis-regulatory region sequence-specific DNA binding"/>
    <property type="evidence" value="ECO:0007669"/>
    <property type="project" value="InterPro"/>
</dbReference>
<feature type="region of interest" description="Disordered" evidence="7">
    <location>
        <begin position="64"/>
        <end position="169"/>
    </location>
</feature>
<feature type="region of interest" description="Disordered" evidence="7">
    <location>
        <begin position="472"/>
        <end position="491"/>
    </location>
</feature>
<dbReference type="GO" id="GO:0000981">
    <property type="term" value="F:DNA-binding transcription factor activity, RNA polymerase II-specific"/>
    <property type="evidence" value="ECO:0007669"/>
    <property type="project" value="InterPro"/>
</dbReference>
<dbReference type="Pfam" id="PF00096">
    <property type="entry name" value="zf-C2H2"/>
    <property type="match status" value="2"/>
</dbReference>
<dbReference type="InterPro" id="IPR051059">
    <property type="entry name" value="VerF-like"/>
</dbReference>
<gene>
    <name evidence="9" type="ORF">A4X13_0g5169</name>
</gene>
<reference evidence="9" key="1">
    <citation type="submission" date="2016-04" db="EMBL/GenBank/DDBJ databases">
        <authorList>
            <person name="Nguyen H.D."/>
            <person name="Samba Siva P."/>
            <person name="Cullis J."/>
            <person name="Levesque C.A."/>
            <person name="Hambleton S."/>
        </authorList>
    </citation>
    <scope>NUCLEOTIDE SEQUENCE</scope>
    <source>
        <strain evidence="9">DAOMC 236416</strain>
    </source>
</reference>
<dbReference type="AlphaFoldDB" id="A0A177TFY8"/>
<evidence type="ECO:0000256" key="5">
    <source>
        <dbReference type="ARBA" id="ARBA00022833"/>
    </source>
</evidence>
<reference evidence="9" key="2">
    <citation type="journal article" date="2019" name="IMA Fungus">
        <title>Genome sequencing and comparison of five Tilletia species to identify candidate genes for the detection of regulated species infecting wheat.</title>
        <authorList>
            <person name="Nguyen H.D.T."/>
            <person name="Sultana T."/>
            <person name="Kesanakurti P."/>
            <person name="Hambleton S."/>
        </authorList>
    </citation>
    <scope>NUCLEOTIDE SEQUENCE</scope>
    <source>
        <strain evidence="9">DAOMC 236416</strain>
    </source>
</reference>
<dbReference type="PANTHER" id="PTHR40626:SF11">
    <property type="entry name" value="ZINC FINGER PROTEIN YPR022C"/>
    <property type="match status" value="1"/>
</dbReference>
<dbReference type="Pfam" id="PF04082">
    <property type="entry name" value="Fungal_trans"/>
    <property type="match status" value="1"/>
</dbReference>
<dbReference type="SMR" id="A0A177TFY8"/>
<keyword evidence="4" id="KW-0863">Zinc-finger</keyword>
<proteinExistence type="predicted"/>